<sequence>MSYSAISGVPCSDSKLQAVFLHQEPHSRAEVPFGVNVFIIGLQGHSDTAPDSWMKPNLFYQPALTGPFTLESRAITNL</sequence>
<comment type="caution">
    <text evidence="1">The sequence shown here is derived from an EMBL/GenBank/DDBJ whole genome shotgun (WGS) entry which is preliminary data.</text>
</comment>
<keyword evidence="2" id="KW-1185">Reference proteome</keyword>
<organism evidence="1 2">
    <name type="scientific">Vreelandella venusta</name>
    <dbReference type="NCBI Taxonomy" id="44935"/>
    <lineage>
        <taxon>Bacteria</taxon>
        <taxon>Pseudomonadati</taxon>
        <taxon>Pseudomonadota</taxon>
        <taxon>Gammaproteobacteria</taxon>
        <taxon>Oceanospirillales</taxon>
        <taxon>Halomonadaceae</taxon>
        <taxon>Vreelandella</taxon>
    </lineage>
</organism>
<proteinExistence type="predicted"/>
<dbReference type="RefSeq" id="WP_125752324.1">
    <property type="nucleotide sequence ID" value="NZ_CP034367.1"/>
</dbReference>
<evidence type="ECO:0000313" key="1">
    <source>
        <dbReference type="EMBL" id="NPT31247.1"/>
    </source>
</evidence>
<dbReference type="Proteomes" id="UP001318401">
    <property type="component" value="Unassembled WGS sequence"/>
</dbReference>
<dbReference type="EMBL" id="QDKN01000005">
    <property type="protein sequence ID" value="NPT31247.1"/>
    <property type="molecule type" value="Genomic_DNA"/>
</dbReference>
<protein>
    <submittedName>
        <fullName evidence="1">Uncharacterized protein</fullName>
    </submittedName>
</protein>
<accession>A0ABX2BBP8</accession>
<name>A0ABX2BBP8_9GAMM</name>
<evidence type="ECO:0000313" key="2">
    <source>
        <dbReference type="Proteomes" id="UP001318401"/>
    </source>
</evidence>
<reference evidence="1 2" key="1">
    <citation type="submission" date="2018-04" db="EMBL/GenBank/DDBJ databases">
        <authorList>
            <person name="Li G."/>
            <person name="Du W."/>
            <person name="Bai Y."/>
        </authorList>
    </citation>
    <scope>NUCLEOTIDE SEQUENCE [LARGE SCALE GENOMIC DNA]</scope>
    <source>
        <strain evidence="1 2">YYYZ-3</strain>
    </source>
</reference>
<gene>
    <name evidence="1" type="ORF">DDR56_11795</name>
</gene>